<evidence type="ECO:0000313" key="4">
    <source>
        <dbReference type="Proteomes" id="UP000656813"/>
    </source>
</evidence>
<feature type="transmembrane region" description="Helical" evidence="1">
    <location>
        <begin position="184"/>
        <end position="206"/>
    </location>
</feature>
<keyword evidence="1" id="KW-1133">Transmembrane helix</keyword>
<dbReference type="Proteomes" id="UP000656813">
    <property type="component" value="Unassembled WGS sequence"/>
</dbReference>
<feature type="transmembrane region" description="Helical" evidence="1">
    <location>
        <begin position="110"/>
        <end position="130"/>
    </location>
</feature>
<dbReference type="AlphaFoldDB" id="A0A8J2ZUL7"/>
<proteinExistence type="predicted"/>
<feature type="transmembrane region" description="Helical" evidence="1">
    <location>
        <begin position="45"/>
        <end position="65"/>
    </location>
</feature>
<evidence type="ECO:0000256" key="1">
    <source>
        <dbReference type="SAM" id="Phobius"/>
    </source>
</evidence>
<feature type="transmembrane region" description="Helical" evidence="1">
    <location>
        <begin position="5"/>
        <end position="25"/>
    </location>
</feature>
<reference evidence="3" key="1">
    <citation type="journal article" date="2014" name="Int. J. Syst. Evol. Microbiol.">
        <title>Complete genome sequence of Corynebacterium casei LMG S-19264T (=DSM 44701T), isolated from a smear-ripened cheese.</title>
        <authorList>
            <consortium name="US DOE Joint Genome Institute (JGI-PGF)"/>
            <person name="Walter F."/>
            <person name="Albersmeier A."/>
            <person name="Kalinowski J."/>
            <person name="Ruckert C."/>
        </authorList>
    </citation>
    <scope>NUCLEOTIDE SEQUENCE</scope>
    <source>
        <strain evidence="3">CGMCC 1.12777</strain>
    </source>
</reference>
<dbReference type="PIRSF" id="PIRSF038959">
    <property type="entry name" value="SdpI"/>
    <property type="match status" value="1"/>
</dbReference>
<organism evidence="3 4">
    <name type="scientific">Pullulanibacillus pueri</name>
    <dbReference type="NCBI Taxonomy" id="1437324"/>
    <lineage>
        <taxon>Bacteria</taxon>
        <taxon>Bacillati</taxon>
        <taxon>Bacillota</taxon>
        <taxon>Bacilli</taxon>
        <taxon>Bacillales</taxon>
        <taxon>Sporolactobacillaceae</taxon>
        <taxon>Pullulanibacillus</taxon>
    </lineage>
</organism>
<dbReference type="PANTHER" id="PTHR37810:SF5">
    <property type="entry name" value="IMMUNITY PROTEIN SDPI"/>
    <property type="match status" value="1"/>
</dbReference>
<dbReference type="Pfam" id="PF07853">
    <property type="entry name" value="DUF1648"/>
    <property type="match status" value="1"/>
</dbReference>
<evidence type="ECO:0000259" key="2">
    <source>
        <dbReference type="Pfam" id="PF07853"/>
    </source>
</evidence>
<keyword evidence="1" id="KW-0812">Transmembrane</keyword>
<dbReference type="InterPro" id="IPR026272">
    <property type="entry name" value="SdpI"/>
</dbReference>
<keyword evidence="1" id="KW-0472">Membrane</keyword>
<dbReference type="InterPro" id="IPR025962">
    <property type="entry name" value="SdpI/YhfL"/>
</dbReference>
<keyword evidence="4" id="KW-1185">Reference proteome</keyword>
<dbReference type="Pfam" id="PF13630">
    <property type="entry name" value="SdpI"/>
    <property type="match status" value="1"/>
</dbReference>
<dbReference type="PANTHER" id="PTHR37810">
    <property type="entry name" value="IMMUNITY PROTEIN SDPI"/>
    <property type="match status" value="1"/>
</dbReference>
<sequence length="213" mass="24366">MRKYLFPMILILLSVIAWLVAWPYLPSEIATHWNAKGEVNGYSSRFGATLIMNGLLIFLYFLFLVLPKVDPKKNNYRLFSKSYTIISNTVLVIFFILSLLTLLYSLGYPIPMAGLSPFIVGAIFIVLGNFMQTIRPNFFLGVRTPWTISNENVWRKTHRLAGKFMFIAGIIIILSVFFPDNWESAIIITCAVLSVGIPACYSYWVYKNEILNK</sequence>
<feature type="transmembrane region" description="Helical" evidence="1">
    <location>
        <begin position="160"/>
        <end position="178"/>
    </location>
</feature>
<dbReference type="RefSeq" id="WP_188496535.1">
    <property type="nucleotide sequence ID" value="NZ_BMFV01000007.1"/>
</dbReference>
<name>A0A8J2ZUL7_9BACL</name>
<dbReference type="EMBL" id="BMFV01000007">
    <property type="protein sequence ID" value="GGH78638.1"/>
    <property type="molecule type" value="Genomic_DNA"/>
</dbReference>
<accession>A0A8J2ZUL7</accession>
<protein>
    <submittedName>
        <fullName evidence="3">Immunity protein SdpI</fullName>
    </submittedName>
</protein>
<reference evidence="3" key="2">
    <citation type="submission" date="2020-09" db="EMBL/GenBank/DDBJ databases">
        <authorList>
            <person name="Sun Q."/>
            <person name="Zhou Y."/>
        </authorList>
    </citation>
    <scope>NUCLEOTIDE SEQUENCE</scope>
    <source>
        <strain evidence="3">CGMCC 1.12777</strain>
    </source>
</reference>
<comment type="caution">
    <text evidence="3">The sequence shown here is derived from an EMBL/GenBank/DDBJ whole genome shotgun (WGS) entry which is preliminary data.</text>
</comment>
<gene>
    <name evidence="3" type="ORF">GCM10007096_12370</name>
</gene>
<evidence type="ECO:0000313" key="3">
    <source>
        <dbReference type="EMBL" id="GGH78638.1"/>
    </source>
</evidence>
<dbReference type="InterPro" id="IPR012867">
    <property type="entry name" value="DUF1648"/>
</dbReference>
<dbReference type="GO" id="GO:0009636">
    <property type="term" value="P:response to toxic substance"/>
    <property type="evidence" value="ECO:0007669"/>
    <property type="project" value="TreeGrafter"/>
</dbReference>
<feature type="transmembrane region" description="Helical" evidence="1">
    <location>
        <begin position="85"/>
        <end position="104"/>
    </location>
</feature>
<feature type="domain" description="DUF1648" evidence="2">
    <location>
        <begin position="9"/>
        <end position="56"/>
    </location>
</feature>